<evidence type="ECO:0000259" key="1">
    <source>
        <dbReference type="SMART" id="SM00470"/>
    </source>
</evidence>
<dbReference type="GO" id="GO:0005694">
    <property type="term" value="C:chromosome"/>
    <property type="evidence" value="ECO:0007669"/>
    <property type="project" value="TreeGrafter"/>
</dbReference>
<keyword evidence="2" id="KW-0614">Plasmid</keyword>
<protein>
    <submittedName>
        <fullName evidence="2">ParB N-terminal domain-containing protein</fullName>
    </submittedName>
</protein>
<feature type="domain" description="ParB-like N-terminal" evidence="1">
    <location>
        <begin position="13"/>
        <end position="104"/>
    </location>
</feature>
<dbReference type="PANTHER" id="PTHR33375:SF1">
    <property type="entry name" value="CHROMOSOME-PARTITIONING PROTEIN PARB-RELATED"/>
    <property type="match status" value="1"/>
</dbReference>
<dbReference type="InterPro" id="IPR003115">
    <property type="entry name" value="ParB_N"/>
</dbReference>
<dbReference type="GO" id="GO:0007059">
    <property type="term" value="P:chromosome segregation"/>
    <property type="evidence" value="ECO:0007669"/>
    <property type="project" value="TreeGrafter"/>
</dbReference>
<dbReference type="PANTHER" id="PTHR33375">
    <property type="entry name" value="CHROMOSOME-PARTITIONING PROTEIN PARB-RELATED"/>
    <property type="match status" value="1"/>
</dbReference>
<reference evidence="2" key="1">
    <citation type="submission" date="2023-07" db="EMBL/GenBank/DDBJ databases">
        <title>Genomic analysis of Rhodococcus opacus VOC-14 with glycol ethers degradation activity.</title>
        <authorList>
            <person name="Narkevich D.A."/>
            <person name="Hlushen A.M."/>
            <person name="Akhremchuk A.E."/>
            <person name="Sikolenko M.A."/>
            <person name="Valentovich L.N."/>
        </authorList>
    </citation>
    <scope>NUCLEOTIDE SEQUENCE</scope>
    <source>
        <strain evidence="2">VOC-14</strain>
        <plasmid evidence="2">pRho-VOC14-C86</plasmid>
    </source>
</reference>
<dbReference type="EMBL" id="CP130955">
    <property type="protein sequence ID" value="WLF51497.1"/>
    <property type="molecule type" value="Genomic_DNA"/>
</dbReference>
<dbReference type="InterPro" id="IPR036086">
    <property type="entry name" value="ParB/Sulfiredoxin_sf"/>
</dbReference>
<geneLocation type="plasmid" evidence="2 3">
    <name>pRho-VOC14-C86</name>
</geneLocation>
<dbReference type="CDD" id="cd16387">
    <property type="entry name" value="ParB_N_Srx"/>
    <property type="match status" value="1"/>
</dbReference>
<dbReference type="Pfam" id="PF02195">
    <property type="entry name" value="ParB_N"/>
    <property type="match status" value="1"/>
</dbReference>
<evidence type="ECO:0000313" key="2">
    <source>
        <dbReference type="EMBL" id="WLF51497.1"/>
    </source>
</evidence>
<accession>A0AAX3YPX0</accession>
<dbReference type="Proteomes" id="UP001231166">
    <property type="component" value="Plasmid pRho-VOC14-C86"/>
</dbReference>
<sequence>MTATQQPVGVELIEVDPHTLDVGKNVRDQVDLEETPGFVASVREHGVLHPITANRREDGVLVVIDGQRRTLAAIATARDTIPVLVRSQDTTDEIERAIARISEQMNSNNHRTGLTTAQNAAGIAEMLDLGVPVERVSKELSVKRKAVKLLGAVGRREAARASLEEQGLTLEQAAIVAKFEADGDTEAVETLAQCQRHSFDYQARMLLADRKEKATRAERTAPYAEAGFTVLDSDPGFGDDTKIHWRYIATAEDAEADPRAHITEEQVRQRPDLWGVWVRTDTMYVEVESGEPVEEGDIDWDTFDDPDLEPEEGLRHANSVEERDVYVPQFYLLDVLRAEEAGLVPVNGGRYQFNRAIQLAGFNPSNPLPEDEEAREAALLAAEEAKRVQRRRVREMNKLAESATDVRREFIREMLSANKPPKNAATWTAMMVALAPHQLSEFHSSDLLPELMGDKTWTTYDAKKKIAAAATAASESRAWMLTFALTVAAMESRMAKDAWRSRPQYVSEYLGMLTANGHTLANVEKVISGELRPEDIDIA</sequence>
<dbReference type="Gene3D" id="3.90.1530.30">
    <property type="match status" value="1"/>
</dbReference>
<evidence type="ECO:0000313" key="3">
    <source>
        <dbReference type="Proteomes" id="UP001231166"/>
    </source>
</evidence>
<proteinExistence type="predicted"/>
<name>A0AAX3YPX0_RHOOP</name>
<dbReference type="SUPFAM" id="SSF110849">
    <property type="entry name" value="ParB/Sulfiredoxin"/>
    <property type="match status" value="1"/>
</dbReference>
<dbReference type="AlphaFoldDB" id="A0AAX3YPX0"/>
<dbReference type="RefSeq" id="WP_304710679.1">
    <property type="nucleotide sequence ID" value="NZ_CP130955.1"/>
</dbReference>
<dbReference type="SMART" id="SM00470">
    <property type="entry name" value="ParB"/>
    <property type="match status" value="1"/>
</dbReference>
<gene>
    <name evidence="2" type="ORF">Q5707_39115</name>
</gene>
<organism evidence="2 3">
    <name type="scientific">Rhodococcus opacus</name>
    <name type="common">Nocardia opaca</name>
    <dbReference type="NCBI Taxonomy" id="37919"/>
    <lineage>
        <taxon>Bacteria</taxon>
        <taxon>Bacillati</taxon>
        <taxon>Actinomycetota</taxon>
        <taxon>Actinomycetes</taxon>
        <taxon>Mycobacteriales</taxon>
        <taxon>Nocardiaceae</taxon>
        <taxon>Rhodococcus</taxon>
    </lineage>
</organism>
<dbReference type="InterPro" id="IPR050336">
    <property type="entry name" value="Chromosome_partition/occlusion"/>
</dbReference>